<dbReference type="SUPFAM" id="SSF51679">
    <property type="entry name" value="Bacterial luciferase-like"/>
    <property type="match status" value="1"/>
</dbReference>
<dbReference type="PANTHER" id="PTHR30137:SF6">
    <property type="entry name" value="LUCIFERASE-LIKE MONOOXYGENASE"/>
    <property type="match status" value="1"/>
</dbReference>
<proteinExistence type="predicted"/>
<evidence type="ECO:0000313" key="2">
    <source>
        <dbReference type="EMBL" id="MCJ2180871.1"/>
    </source>
</evidence>
<feature type="domain" description="Luciferase-like" evidence="1">
    <location>
        <begin position="1"/>
        <end position="307"/>
    </location>
</feature>
<dbReference type="InterPro" id="IPR050766">
    <property type="entry name" value="Bact_Lucif_Oxidored"/>
</dbReference>
<comment type="caution">
    <text evidence="2">The sequence shown here is derived from an EMBL/GenBank/DDBJ whole genome shotgun (WGS) entry which is preliminary data.</text>
</comment>
<sequence length="346" mass="39276">MKFGVIVNRKMIDRNSSDPYGRLFSYLNEMEDLGYDLGWCGHHRFSESTAFGQESATEPSAPLSMLAPLMARTKTMKFCTNIMLVPARHPLELAEEINTINEMGNNRFILGGGIGYKPDEFENCGWNFKTRAKRFEECMEVLRLAMTGQRFSYKGNHFDINDVMIQPAALRGEIPPIWVGAVSEPAMKRAGRLGDGWIISFAEHLLQLQDKVATYKAIAAEHGRPSTVVLMRDVHVAPTREQIDPNFLPNIIKVWQSYENIGADADRDELSSEVMFGGKQVSLEEFAPNRAVVGTPDDCIREMTRIRDILNPEWFFITPTGVPDPEKQIEELRLFAKEVMPHFRTD</sequence>
<keyword evidence="3" id="KW-1185">Reference proteome</keyword>
<dbReference type="InterPro" id="IPR036661">
    <property type="entry name" value="Luciferase-like_sf"/>
</dbReference>
<protein>
    <submittedName>
        <fullName evidence="2">LLM class flavin-dependent oxidoreductase</fullName>
    </submittedName>
</protein>
<dbReference type="Pfam" id="PF00296">
    <property type="entry name" value="Bac_luciferase"/>
    <property type="match status" value="1"/>
</dbReference>
<dbReference type="PANTHER" id="PTHR30137">
    <property type="entry name" value="LUCIFERASE-LIKE MONOOXYGENASE"/>
    <property type="match status" value="1"/>
</dbReference>
<dbReference type="RefSeq" id="WP_243996319.1">
    <property type="nucleotide sequence ID" value="NZ_JALHLE010000044.1"/>
</dbReference>
<name>A0ABT0B7M3_9SPHN</name>
<organism evidence="2 3">
    <name type="scientific">Novosphingobium album</name>
    <name type="common">ex Hu et al. 2023</name>
    <dbReference type="NCBI Taxonomy" id="2930093"/>
    <lineage>
        <taxon>Bacteria</taxon>
        <taxon>Pseudomonadati</taxon>
        <taxon>Pseudomonadota</taxon>
        <taxon>Alphaproteobacteria</taxon>
        <taxon>Sphingomonadales</taxon>
        <taxon>Sphingomonadaceae</taxon>
        <taxon>Novosphingobium</taxon>
    </lineage>
</organism>
<dbReference type="EMBL" id="JALHLE010000044">
    <property type="protein sequence ID" value="MCJ2180871.1"/>
    <property type="molecule type" value="Genomic_DNA"/>
</dbReference>
<dbReference type="Gene3D" id="3.20.20.30">
    <property type="entry name" value="Luciferase-like domain"/>
    <property type="match status" value="1"/>
</dbReference>
<evidence type="ECO:0000313" key="3">
    <source>
        <dbReference type="Proteomes" id="UP001162880"/>
    </source>
</evidence>
<dbReference type="InterPro" id="IPR011251">
    <property type="entry name" value="Luciferase-like_dom"/>
</dbReference>
<dbReference type="Proteomes" id="UP001162880">
    <property type="component" value="Unassembled WGS sequence"/>
</dbReference>
<gene>
    <name evidence="2" type="ORF">MTR64_20055</name>
</gene>
<evidence type="ECO:0000259" key="1">
    <source>
        <dbReference type="Pfam" id="PF00296"/>
    </source>
</evidence>
<reference evidence="2" key="1">
    <citation type="submission" date="2022-03" db="EMBL/GenBank/DDBJ databases">
        <title>Identification of a novel bacterium isolated from mangrove sediments.</title>
        <authorList>
            <person name="Pan X."/>
        </authorList>
    </citation>
    <scope>NUCLEOTIDE SEQUENCE</scope>
    <source>
        <strain evidence="2">B2580</strain>
    </source>
</reference>
<accession>A0ABT0B7M3</accession>